<feature type="chain" id="PRO_5045767506" evidence="2">
    <location>
        <begin position="24"/>
        <end position="563"/>
    </location>
</feature>
<evidence type="ECO:0000313" key="4">
    <source>
        <dbReference type="Proteomes" id="UP001493487"/>
    </source>
</evidence>
<dbReference type="Gene3D" id="3.40.190.10">
    <property type="entry name" value="Periplasmic binding protein-like II"/>
    <property type="match status" value="2"/>
</dbReference>
<accession>A0ABV1L269</accession>
<evidence type="ECO:0000313" key="3">
    <source>
        <dbReference type="EMBL" id="MEQ4486361.1"/>
    </source>
</evidence>
<sequence length="563" mass="62132">MKKPFGKLMIVLLVFLFVLSACSGNSGKEGGASSPSASGGAESSPSPSQEEEQIDPYGKFETPVSFTMSKPDTPDNKLPEGDTLENNWYTRYIEQTLNVKITHDWTAQGDAYNQKFSLSLSSGNLPDVMFVPTEKDLRSLVEANLIEDLSDVYAKYASPLLKGYYESTGDGIAFKTSTFDGKLMALPDLNVKANGVQLLWLRQDWLDNLKLAAPKTVDELAEVLRAFKQHVPDSVGLTGDANLVQYNQLHTWNSLFAAFGAYPKQWVKDGNGKLAYGSVAPEMKTALAKLRELYAEGLIDKEFAIHKQEEENALIAGGKSGAMFGPWWIPWWPLNDTVKNNPKAEWAAYAFPQDSNGVFNTPMPPINNGYIVVRKGYAHPEAVMKVLNVQQRAVVGEDPVYTAAPETQKYKEIGASWTNFPFNLSIAYFNQVEDDALLAKDVLEGNKTTDALKTVATAKAWYDMALAEKNEPKKDTNAWAHWVVVNSSGPAMAEPMNLHYSEFYGTTETMLTKASVLDKLESETFLRIILGTSGTEEFDTFVDKWKKLGGDEITAEVNAAVGN</sequence>
<dbReference type="PANTHER" id="PTHR43649">
    <property type="entry name" value="ARABINOSE-BINDING PROTEIN-RELATED"/>
    <property type="match status" value="1"/>
</dbReference>
<keyword evidence="4" id="KW-1185">Reference proteome</keyword>
<dbReference type="Proteomes" id="UP001493487">
    <property type="component" value="Unassembled WGS sequence"/>
</dbReference>
<name>A0ABV1L269_9BACL</name>
<dbReference type="SUPFAM" id="SSF53850">
    <property type="entry name" value="Periplasmic binding protein-like II"/>
    <property type="match status" value="1"/>
</dbReference>
<comment type="caution">
    <text evidence="3">The sequence shown here is derived from an EMBL/GenBank/DDBJ whole genome shotgun (WGS) entry which is preliminary data.</text>
</comment>
<reference evidence="3 4" key="1">
    <citation type="journal article" date="2023" name="Genome Announc.">
        <title>Pan-Genome Analyses of the Genus Cohnella and Proposal of the Novel Species Cohnella silvisoli sp. nov., Isolated from Forest Soil.</title>
        <authorList>
            <person name="Wang C."/>
            <person name="Mao L."/>
            <person name="Bao G."/>
            <person name="Zhu H."/>
        </authorList>
    </citation>
    <scope>NUCLEOTIDE SEQUENCE [LARGE SCALE GENOMIC DNA]</scope>
    <source>
        <strain evidence="3 4">NL03-T5-1</strain>
    </source>
</reference>
<organism evidence="3 4">
    <name type="scientific">Cohnella silvisoli</name>
    <dbReference type="NCBI Taxonomy" id="2873699"/>
    <lineage>
        <taxon>Bacteria</taxon>
        <taxon>Bacillati</taxon>
        <taxon>Bacillota</taxon>
        <taxon>Bacilli</taxon>
        <taxon>Bacillales</taxon>
        <taxon>Paenibacillaceae</taxon>
        <taxon>Cohnella</taxon>
    </lineage>
</organism>
<feature type="signal peptide" evidence="2">
    <location>
        <begin position="1"/>
        <end position="23"/>
    </location>
</feature>
<dbReference type="RefSeq" id="WP_232189452.1">
    <property type="nucleotide sequence ID" value="NZ_JAIOAP010000020.1"/>
</dbReference>
<evidence type="ECO:0000256" key="1">
    <source>
        <dbReference type="SAM" id="MobiDB-lite"/>
    </source>
</evidence>
<feature type="region of interest" description="Disordered" evidence="1">
    <location>
        <begin position="28"/>
        <end position="54"/>
    </location>
</feature>
<dbReference type="EMBL" id="JASKHM010000021">
    <property type="protein sequence ID" value="MEQ4486361.1"/>
    <property type="molecule type" value="Genomic_DNA"/>
</dbReference>
<keyword evidence="2" id="KW-0732">Signal</keyword>
<dbReference type="PROSITE" id="PS51257">
    <property type="entry name" value="PROKAR_LIPOPROTEIN"/>
    <property type="match status" value="1"/>
</dbReference>
<evidence type="ECO:0000256" key="2">
    <source>
        <dbReference type="SAM" id="SignalP"/>
    </source>
</evidence>
<feature type="compositionally biased region" description="Low complexity" evidence="1">
    <location>
        <begin position="31"/>
        <end position="48"/>
    </location>
</feature>
<protein>
    <submittedName>
        <fullName evidence="3">Extracellular solute-binding protein</fullName>
    </submittedName>
</protein>
<dbReference type="PANTHER" id="PTHR43649:SF12">
    <property type="entry name" value="DIACETYLCHITOBIOSE BINDING PROTEIN DASA"/>
    <property type="match status" value="1"/>
</dbReference>
<gene>
    <name evidence="3" type="ORF">QJS35_28715</name>
</gene>
<dbReference type="InterPro" id="IPR050490">
    <property type="entry name" value="Bact_solute-bd_prot1"/>
</dbReference>
<dbReference type="CDD" id="cd13580">
    <property type="entry name" value="PBP2_AlgQ_like_1"/>
    <property type="match status" value="1"/>
</dbReference>
<proteinExistence type="predicted"/>